<reference evidence="1" key="1">
    <citation type="submission" date="2021-01" db="EMBL/GenBank/DDBJ databases">
        <authorList>
            <person name="Corre E."/>
            <person name="Pelletier E."/>
            <person name="Niang G."/>
            <person name="Scheremetjew M."/>
            <person name="Finn R."/>
            <person name="Kale V."/>
            <person name="Holt S."/>
            <person name="Cochrane G."/>
            <person name="Meng A."/>
            <person name="Brown T."/>
            <person name="Cohen L."/>
        </authorList>
    </citation>
    <scope>NUCLEOTIDE SEQUENCE</scope>
    <source>
        <strain evidence="1">CCMP645</strain>
    </source>
</reference>
<proteinExistence type="predicted"/>
<accession>A0A7S4BV66</accession>
<name>A0A7S4BV66_CHRCT</name>
<sequence>MSGPTLQRCHQAERDGVVEAARNRRNRSGVARDAGAWCVARVRVRGPSPMQDGVKGRREGGDERFRCFSHAAANGGTVELVLFSGPFFVTSNPMYTMIHTAATETTAMREAYCFPVLSSRSASWSRSFIEPRMQLTMPRTSRNQL</sequence>
<evidence type="ECO:0000313" key="1">
    <source>
        <dbReference type="EMBL" id="CAE0777669.1"/>
    </source>
</evidence>
<dbReference type="AlphaFoldDB" id="A0A7S4BV66"/>
<gene>
    <name evidence="1" type="ORF">PCAR00345_LOCUS30308</name>
</gene>
<dbReference type="EMBL" id="HBIZ01047274">
    <property type="protein sequence ID" value="CAE0777669.1"/>
    <property type="molecule type" value="Transcribed_RNA"/>
</dbReference>
<organism evidence="1">
    <name type="scientific">Chrysotila carterae</name>
    <name type="common">Marine alga</name>
    <name type="synonym">Syracosphaera carterae</name>
    <dbReference type="NCBI Taxonomy" id="13221"/>
    <lineage>
        <taxon>Eukaryota</taxon>
        <taxon>Haptista</taxon>
        <taxon>Haptophyta</taxon>
        <taxon>Prymnesiophyceae</taxon>
        <taxon>Isochrysidales</taxon>
        <taxon>Isochrysidaceae</taxon>
        <taxon>Chrysotila</taxon>
    </lineage>
</organism>
<protein>
    <submittedName>
        <fullName evidence="1">Uncharacterized protein</fullName>
    </submittedName>
</protein>